<name>A0A175YFI5_DAUCS</name>
<dbReference type="EMBL" id="CP093351">
    <property type="protein sequence ID" value="WOH14944.1"/>
    <property type="molecule type" value="Genomic_DNA"/>
</dbReference>
<feature type="compositionally biased region" description="Basic and acidic residues" evidence="1">
    <location>
        <begin position="271"/>
        <end position="283"/>
    </location>
</feature>
<proteinExistence type="predicted"/>
<feature type="region of interest" description="Disordered" evidence="1">
    <location>
        <begin position="196"/>
        <end position="225"/>
    </location>
</feature>
<dbReference type="Gramene" id="KZM82285">
    <property type="protein sequence ID" value="KZM82285"/>
    <property type="gene ID" value="DCAR_029831"/>
</dbReference>
<dbReference type="Proteomes" id="UP000077755">
    <property type="component" value="Chromosome 9"/>
</dbReference>
<reference evidence="2" key="1">
    <citation type="journal article" date="2016" name="Nat. Genet.">
        <title>A high-quality carrot genome assembly provides new insights into carotenoid accumulation and asterid genome evolution.</title>
        <authorList>
            <person name="Iorizzo M."/>
            <person name="Ellison S."/>
            <person name="Senalik D."/>
            <person name="Zeng P."/>
            <person name="Satapoomin P."/>
            <person name="Huang J."/>
            <person name="Bowman M."/>
            <person name="Iovene M."/>
            <person name="Sanseverino W."/>
            <person name="Cavagnaro P."/>
            <person name="Yildiz M."/>
            <person name="Macko-Podgorni A."/>
            <person name="Moranska E."/>
            <person name="Grzebelus E."/>
            <person name="Grzebelus D."/>
            <person name="Ashrafi H."/>
            <person name="Zheng Z."/>
            <person name="Cheng S."/>
            <person name="Spooner D."/>
            <person name="Van Deynze A."/>
            <person name="Simon P."/>
        </authorList>
    </citation>
    <scope>NUCLEOTIDE SEQUENCE</scope>
    <source>
        <tissue evidence="2">Leaf</tissue>
    </source>
</reference>
<protein>
    <submittedName>
        <fullName evidence="2">Uncharacterized protein</fullName>
    </submittedName>
</protein>
<reference evidence="2" key="2">
    <citation type="submission" date="2022-03" db="EMBL/GenBank/DDBJ databases">
        <title>Draft title - Genomic analysis of global carrot germplasm unveils the trajectory of domestication and the origin of high carotenoid orange carrot.</title>
        <authorList>
            <person name="Iorizzo M."/>
            <person name="Ellison S."/>
            <person name="Senalik D."/>
            <person name="Macko-Podgorni A."/>
            <person name="Grzebelus D."/>
            <person name="Bostan H."/>
            <person name="Rolling W."/>
            <person name="Curaba J."/>
            <person name="Simon P."/>
        </authorList>
    </citation>
    <scope>NUCLEOTIDE SEQUENCE</scope>
    <source>
        <tissue evidence="2">Leaf</tissue>
    </source>
</reference>
<feature type="compositionally biased region" description="Low complexity" evidence="1">
    <location>
        <begin position="206"/>
        <end position="225"/>
    </location>
</feature>
<dbReference type="OMA" id="WETASIV"/>
<sequence length="291" mass="32580">MKALEFELELFNVVSMQKRYKWEDENSATISTIFWQKCAARTKDNLSKERAKALYNANIDYPTQGGELYMHKYNPWWCSAHIWTQMCEKWTEEDWLKMSSTASSNRLAGGQKAKGTYKGGSISQLQHITTKESQSPGVSIDWVDVYVATRDGLPDAINTAENYRRLFDERYPEGTERPDFDQELWETASIVKKNYVKGQGQRQRPSFSGSFNGSGSTQSSQSSSHLSSHTAADCVRAICQNQELLLILGEHLGAIDPGALARAVEAAAASRRADDTEGSRHDDQEDESGGT</sequence>
<evidence type="ECO:0000313" key="3">
    <source>
        <dbReference type="Proteomes" id="UP000077755"/>
    </source>
</evidence>
<evidence type="ECO:0000313" key="2">
    <source>
        <dbReference type="EMBL" id="WOH14944.1"/>
    </source>
</evidence>
<dbReference type="AlphaFoldDB" id="A0A175YFI5"/>
<organism evidence="2 3">
    <name type="scientific">Daucus carota subsp. sativus</name>
    <name type="common">Carrot</name>
    <dbReference type="NCBI Taxonomy" id="79200"/>
    <lineage>
        <taxon>Eukaryota</taxon>
        <taxon>Viridiplantae</taxon>
        <taxon>Streptophyta</taxon>
        <taxon>Embryophyta</taxon>
        <taxon>Tracheophyta</taxon>
        <taxon>Spermatophyta</taxon>
        <taxon>Magnoliopsida</taxon>
        <taxon>eudicotyledons</taxon>
        <taxon>Gunneridae</taxon>
        <taxon>Pentapetalae</taxon>
        <taxon>asterids</taxon>
        <taxon>campanulids</taxon>
        <taxon>Apiales</taxon>
        <taxon>Apiaceae</taxon>
        <taxon>Apioideae</taxon>
        <taxon>Scandiceae</taxon>
        <taxon>Daucinae</taxon>
        <taxon>Daucus</taxon>
        <taxon>Daucus sect. Daucus</taxon>
    </lineage>
</organism>
<keyword evidence="3" id="KW-1185">Reference proteome</keyword>
<gene>
    <name evidence="2" type="ORF">DCAR_0934474</name>
</gene>
<accession>A0A175YFI5</accession>
<feature type="region of interest" description="Disordered" evidence="1">
    <location>
        <begin position="264"/>
        <end position="291"/>
    </location>
</feature>
<evidence type="ECO:0000256" key="1">
    <source>
        <dbReference type="SAM" id="MobiDB-lite"/>
    </source>
</evidence>